<keyword evidence="4" id="KW-1185">Reference proteome</keyword>
<feature type="chain" id="PRO_5046444803" description="Lipoprotein" evidence="2">
    <location>
        <begin position="21"/>
        <end position="81"/>
    </location>
</feature>
<dbReference type="EMBL" id="CP071517">
    <property type="protein sequence ID" value="QSX73508.1"/>
    <property type="molecule type" value="Genomic_DNA"/>
</dbReference>
<feature type="compositionally biased region" description="Basic and acidic residues" evidence="1">
    <location>
        <begin position="24"/>
        <end position="35"/>
    </location>
</feature>
<organism evidence="3 4">
    <name type="scientific">Lysobacter arenosi</name>
    <dbReference type="NCBI Taxonomy" id="2795387"/>
    <lineage>
        <taxon>Bacteria</taxon>
        <taxon>Pseudomonadati</taxon>
        <taxon>Pseudomonadota</taxon>
        <taxon>Gammaproteobacteria</taxon>
        <taxon>Lysobacterales</taxon>
        <taxon>Lysobacteraceae</taxon>
        <taxon>Lysobacter</taxon>
    </lineage>
</organism>
<gene>
    <name evidence="3" type="ORF">HIV01_009545</name>
</gene>
<dbReference type="RefSeq" id="WP_200606689.1">
    <property type="nucleotide sequence ID" value="NZ_CP071517.1"/>
</dbReference>
<evidence type="ECO:0000313" key="4">
    <source>
        <dbReference type="Proteomes" id="UP000663400"/>
    </source>
</evidence>
<keyword evidence="2" id="KW-0732">Signal</keyword>
<sequence length="81" mass="8143">MKTSLIALAILMAVSTGACNRQPSDMDRASDKEADATPAAPATTSEARPDSTPKAPADGADALLTTPATPEVVAKGMETDG</sequence>
<reference evidence="3 4" key="1">
    <citation type="submission" date="2021-02" db="EMBL/GenBank/DDBJ databases">
        <title>Lysobacter arenosi sp. nov., isolated from soil of gangwondo yeongwol, south Korea.</title>
        <authorList>
            <person name="Kim K.R."/>
            <person name="Kim K.H."/>
            <person name="Jeon C.O."/>
        </authorList>
    </citation>
    <scope>NUCLEOTIDE SEQUENCE [LARGE SCALE GENOMIC DNA]</scope>
    <source>
        <strain evidence="3 4">R7</strain>
    </source>
</reference>
<accession>A0ABX7R5W6</accession>
<evidence type="ECO:0008006" key="5">
    <source>
        <dbReference type="Google" id="ProtNLM"/>
    </source>
</evidence>
<feature type="signal peptide" evidence="2">
    <location>
        <begin position="1"/>
        <end position="20"/>
    </location>
</feature>
<protein>
    <recommendedName>
        <fullName evidence="5">Lipoprotein</fullName>
    </recommendedName>
</protein>
<evidence type="ECO:0000256" key="2">
    <source>
        <dbReference type="SAM" id="SignalP"/>
    </source>
</evidence>
<evidence type="ECO:0000256" key="1">
    <source>
        <dbReference type="SAM" id="MobiDB-lite"/>
    </source>
</evidence>
<dbReference type="Proteomes" id="UP000663400">
    <property type="component" value="Chromosome"/>
</dbReference>
<dbReference type="PROSITE" id="PS51257">
    <property type="entry name" value="PROKAR_LIPOPROTEIN"/>
    <property type="match status" value="1"/>
</dbReference>
<feature type="compositionally biased region" description="Low complexity" evidence="1">
    <location>
        <begin position="36"/>
        <end position="46"/>
    </location>
</feature>
<name>A0ABX7R5W6_9GAMM</name>
<feature type="region of interest" description="Disordered" evidence="1">
    <location>
        <begin position="16"/>
        <end position="81"/>
    </location>
</feature>
<proteinExistence type="predicted"/>
<evidence type="ECO:0000313" key="3">
    <source>
        <dbReference type="EMBL" id="QSX73508.1"/>
    </source>
</evidence>